<keyword evidence="1" id="KW-1133">Transmembrane helix</keyword>
<keyword evidence="3" id="KW-1185">Reference proteome</keyword>
<protein>
    <recommendedName>
        <fullName evidence="4">Transmembrane protein</fullName>
    </recommendedName>
</protein>
<keyword evidence="1" id="KW-0812">Transmembrane</keyword>
<evidence type="ECO:0008006" key="4">
    <source>
        <dbReference type="Google" id="ProtNLM"/>
    </source>
</evidence>
<name>A0A8J4BKS5_9CHLO</name>
<reference evidence="2" key="1">
    <citation type="journal article" date="2021" name="Proc. Natl. Acad. Sci. U.S.A.">
        <title>Three genomes in the algal genus Volvox reveal the fate of a haploid sex-determining region after a transition to homothallism.</title>
        <authorList>
            <person name="Yamamoto K."/>
            <person name="Hamaji T."/>
            <person name="Kawai-Toyooka H."/>
            <person name="Matsuzaki R."/>
            <person name="Takahashi F."/>
            <person name="Nishimura Y."/>
            <person name="Kawachi M."/>
            <person name="Noguchi H."/>
            <person name="Minakuchi Y."/>
            <person name="Umen J.G."/>
            <person name="Toyoda A."/>
            <person name="Nozaki H."/>
        </authorList>
    </citation>
    <scope>NUCLEOTIDE SEQUENCE</scope>
    <source>
        <strain evidence="2">NIES-3780</strain>
    </source>
</reference>
<feature type="transmembrane region" description="Helical" evidence="1">
    <location>
        <begin position="61"/>
        <end position="80"/>
    </location>
</feature>
<sequence>MEDAAIYTAYYSHYQIRAADAAAAPPISRKRQGAVCVFLAFGAACGMSTVAVGFFAHKPAIVWPVVAVGLLGVTIGLVLAHRKATGDWWWRSPTSNDLREAMHSATATTQGGSGAALGGFAMGGGNGGRSGTRFHLPMYCADALDVEMGIVHPPYPLMLSLTSEKIERGHKACGAEVGSGDGTDAADGVKGSKATSKVAGATTAVEFGTVMCGFPLPGADGWIDTRPVLVLQPHPQVELELRLQPPPPQHGGCVVAAPGKEDAAEGPGVKSLAAVEASSVLQLPADVQQSEAVASVEVSLPGARDVLAPSYGLRQLGAQEPHGHQSLDIN</sequence>
<evidence type="ECO:0000313" key="2">
    <source>
        <dbReference type="EMBL" id="GIL63795.1"/>
    </source>
</evidence>
<dbReference type="EMBL" id="BNCO01000060">
    <property type="protein sequence ID" value="GIL63795.1"/>
    <property type="molecule type" value="Genomic_DNA"/>
</dbReference>
<evidence type="ECO:0000256" key="1">
    <source>
        <dbReference type="SAM" id="Phobius"/>
    </source>
</evidence>
<accession>A0A8J4BKS5</accession>
<keyword evidence="1" id="KW-0472">Membrane</keyword>
<gene>
    <name evidence="2" type="ORF">Vafri_17800</name>
</gene>
<organism evidence="2 3">
    <name type="scientific">Volvox africanus</name>
    <dbReference type="NCBI Taxonomy" id="51714"/>
    <lineage>
        <taxon>Eukaryota</taxon>
        <taxon>Viridiplantae</taxon>
        <taxon>Chlorophyta</taxon>
        <taxon>core chlorophytes</taxon>
        <taxon>Chlorophyceae</taxon>
        <taxon>CS clade</taxon>
        <taxon>Chlamydomonadales</taxon>
        <taxon>Volvocaceae</taxon>
        <taxon>Volvox</taxon>
    </lineage>
</organism>
<feature type="transmembrane region" description="Helical" evidence="1">
    <location>
        <begin position="34"/>
        <end position="55"/>
    </location>
</feature>
<evidence type="ECO:0000313" key="3">
    <source>
        <dbReference type="Proteomes" id="UP000747399"/>
    </source>
</evidence>
<dbReference type="Proteomes" id="UP000747399">
    <property type="component" value="Unassembled WGS sequence"/>
</dbReference>
<comment type="caution">
    <text evidence="2">The sequence shown here is derived from an EMBL/GenBank/DDBJ whole genome shotgun (WGS) entry which is preliminary data.</text>
</comment>
<proteinExistence type="predicted"/>
<dbReference type="AlphaFoldDB" id="A0A8J4BKS5"/>